<evidence type="ECO:0000256" key="9">
    <source>
        <dbReference type="ARBA" id="ARBA00022917"/>
    </source>
</evidence>
<dbReference type="GO" id="GO:0002161">
    <property type="term" value="F:aminoacyl-tRNA deacylase activity"/>
    <property type="evidence" value="ECO:0007669"/>
    <property type="project" value="TreeGrafter"/>
</dbReference>
<dbReference type="GO" id="GO:0005739">
    <property type="term" value="C:mitochondrion"/>
    <property type="evidence" value="ECO:0007669"/>
    <property type="project" value="UniProtKB-SubCell"/>
</dbReference>
<dbReference type="CDD" id="cd00673">
    <property type="entry name" value="AlaRS_core"/>
    <property type="match status" value="1"/>
</dbReference>
<dbReference type="FunFam" id="3.30.980.10:FF:000004">
    <property type="entry name" value="Alanine--tRNA ligase, cytoplasmic"/>
    <property type="match status" value="1"/>
</dbReference>
<keyword evidence="12" id="KW-0496">Mitochondrion</keyword>
<feature type="binding site" evidence="12">
    <location>
        <position position="721"/>
    </location>
    <ligand>
        <name>Zn(2+)</name>
        <dbReference type="ChEBI" id="CHEBI:29105"/>
    </ligand>
</feature>
<comment type="function">
    <text evidence="12">Catalyzes the attachment of alanine to tRNA(Ala) in a two-step reaction: alanine is first activated by ATP to form Ala-AMP and then transferred to the acceptor end of tRNA(Ala). Also edits incorrectly charged tRNA(Ala) via its editing domain.</text>
</comment>
<dbReference type="PANTHER" id="PTHR11777:SF9">
    <property type="entry name" value="ALANINE--TRNA LIGASE, CYTOPLASMIC"/>
    <property type="match status" value="1"/>
</dbReference>
<dbReference type="Gene3D" id="3.30.930.10">
    <property type="entry name" value="Bira Bifunctional Protein, Domain 2"/>
    <property type="match status" value="1"/>
</dbReference>
<keyword evidence="8 12" id="KW-0694">RNA-binding</keyword>
<feature type="binding site" evidence="12">
    <location>
        <position position="598"/>
    </location>
    <ligand>
        <name>Zn(2+)</name>
        <dbReference type="ChEBI" id="CHEBI:29105"/>
    </ligand>
</feature>
<evidence type="ECO:0000256" key="7">
    <source>
        <dbReference type="ARBA" id="ARBA00022840"/>
    </source>
</evidence>
<dbReference type="InterPro" id="IPR002318">
    <property type="entry name" value="Ala-tRNA-lgiase_IIc"/>
</dbReference>
<gene>
    <name evidence="14" type="ORF">EGYM00163_LOCUS50009</name>
</gene>
<dbReference type="Pfam" id="PF01411">
    <property type="entry name" value="tRNA-synt_2c"/>
    <property type="match status" value="1"/>
</dbReference>
<dbReference type="SMART" id="SM00863">
    <property type="entry name" value="tRNA_SAD"/>
    <property type="match status" value="1"/>
</dbReference>
<dbReference type="Gene3D" id="2.40.30.130">
    <property type="match status" value="1"/>
</dbReference>
<dbReference type="InterPro" id="IPR012947">
    <property type="entry name" value="tRNA_SAD"/>
</dbReference>
<evidence type="ECO:0000256" key="8">
    <source>
        <dbReference type="ARBA" id="ARBA00022884"/>
    </source>
</evidence>
<dbReference type="InterPro" id="IPR018162">
    <property type="entry name" value="Ala-tRNA-ligase_IIc_anticod-bd"/>
</dbReference>
<name>A0A7S4GJ71_9EUGL</name>
<keyword evidence="4 12" id="KW-0479">Metal-binding</keyword>
<comment type="cofactor">
    <cofactor evidence="12">
        <name>Zn(2+)</name>
        <dbReference type="ChEBI" id="CHEBI:29105"/>
    </cofactor>
    <text evidence="12">Binds 1 zinc ion per subunit.</text>
</comment>
<comment type="catalytic activity">
    <reaction evidence="11 12">
        <text>tRNA(Ala) + L-alanine + ATP = L-alanyl-tRNA(Ala) + AMP + diphosphate</text>
        <dbReference type="Rhea" id="RHEA:12540"/>
        <dbReference type="Rhea" id="RHEA-COMP:9657"/>
        <dbReference type="Rhea" id="RHEA-COMP:9923"/>
        <dbReference type="ChEBI" id="CHEBI:30616"/>
        <dbReference type="ChEBI" id="CHEBI:33019"/>
        <dbReference type="ChEBI" id="CHEBI:57972"/>
        <dbReference type="ChEBI" id="CHEBI:78442"/>
        <dbReference type="ChEBI" id="CHEBI:78497"/>
        <dbReference type="ChEBI" id="CHEBI:456215"/>
        <dbReference type="EC" id="6.1.1.7"/>
    </reaction>
</comment>
<keyword evidence="2 12" id="KW-0820">tRNA-binding</keyword>
<dbReference type="SUPFAM" id="SSF55186">
    <property type="entry name" value="ThrRS/AlaRS common domain"/>
    <property type="match status" value="1"/>
</dbReference>
<feature type="domain" description="Alanyl-transfer RNA synthetases family profile" evidence="13">
    <location>
        <begin position="4"/>
        <end position="764"/>
    </location>
</feature>
<dbReference type="EMBL" id="HBJA01145563">
    <property type="protein sequence ID" value="CAE0838637.1"/>
    <property type="molecule type" value="Transcribed_RNA"/>
</dbReference>
<evidence type="ECO:0000256" key="1">
    <source>
        <dbReference type="ARBA" id="ARBA00008429"/>
    </source>
</evidence>
<comment type="subcellular location">
    <subcellularLocation>
        <location evidence="12">Mitochondrion</location>
    </subcellularLocation>
    <subcellularLocation>
        <location evidence="12">Cytoplasm</location>
    </subcellularLocation>
</comment>
<dbReference type="FunFam" id="3.30.930.10:FF:000011">
    <property type="entry name" value="Alanine--tRNA ligase, cytoplasmic"/>
    <property type="match status" value="1"/>
</dbReference>
<evidence type="ECO:0000256" key="10">
    <source>
        <dbReference type="ARBA" id="ARBA00023146"/>
    </source>
</evidence>
<evidence type="ECO:0000256" key="2">
    <source>
        <dbReference type="ARBA" id="ARBA00022555"/>
    </source>
</evidence>
<keyword evidence="6 12" id="KW-0862">Zinc</keyword>
<keyword evidence="12" id="KW-0963">Cytoplasm</keyword>
<proteinExistence type="inferred from homology"/>
<dbReference type="InterPro" id="IPR023033">
    <property type="entry name" value="Ala_tRNA_ligase_euk/bac"/>
</dbReference>
<keyword evidence="7 12" id="KW-0067">ATP-binding</keyword>
<dbReference type="InterPro" id="IPR045864">
    <property type="entry name" value="aa-tRNA-synth_II/BPL/LPL"/>
</dbReference>
<dbReference type="AlphaFoldDB" id="A0A7S4GJ71"/>
<dbReference type="InterPro" id="IPR018163">
    <property type="entry name" value="Thr/Ala-tRNA-synth_IIc_edit"/>
</dbReference>
<keyword evidence="9 12" id="KW-0648">Protein biosynthesis</keyword>
<comment type="subunit">
    <text evidence="12">Monomer.</text>
</comment>
<evidence type="ECO:0000256" key="11">
    <source>
        <dbReference type="ARBA" id="ARBA00048300"/>
    </source>
</evidence>
<reference evidence="14" key="1">
    <citation type="submission" date="2021-01" db="EMBL/GenBank/DDBJ databases">
        <authorList>
            <person name="Corre E."/>
            <person name="Pelletier E."/>
            <person name="Niang G."/>
            <person name="Scheremetjew M."/>
            <person name="Finn R."/>
            <person name="Kale V."/>
            <person name="Holt S."/>
            <person name="Cochrane G."/>
            <person name="Meng A."/>
            <person name="Brown T."/>
            <person name="Cohen L."/>
        </authorList>
    </citation>
    <scope>NUCLEOTIDE SEQUENCE</scope>
    <source>
        <strain evidence="14">CCMP1594</strain>
    </source>
</reference>
<dbReference type="EC" id="6.1.1.7" evidence="12"/>
<evidence type="ECO:0000256" key="12">
    <source>
        <dbReference type="HAMAP-Rule" id="MF_03133"/>
    </source>
</evidence>
<dbReference type="HAMAP" id="MF_00036_B">
    <property type="entry name" value="Ala_tRNA_synth_B"/>
    <property type="match status" value="1"/>
</dbReference>
<dbReference type="InterPro" id="IPR050058">
    <property type="entry name" value="Ala-tRNA_ligase"/>
</dbReference>
<dbReference type="SUPFAM" id="SSF55681">
    <property type="entry name" value="Class II aaRS and biotin synthetases"/>
    <property type="match status" value="1"/>
</dbReference>
<dbReference type="PANTHER" id="PTHR11777">
    <property type="entry name" value="ALANYL-TRNA SYNTHETASE"/>
    <property type="match status" value="1"/>
</dbReference>
<dbReference type="Gene3D" id="3.10.310.40">
    <property type="match status" value="1"/>
</dbReference>
<dbReference type="PROSITE" id="PS50860">
    <property type="entry name" value="AA_TRNA_LIGASE_II_ALA"/>
    <property type="match status" value="1"/>
</dbReference>
<dbReference type="PRINTS" id="PR00980">
    <property type="entry name" value="TRNASYNTHALA"/>
</dbReference>
<evidence type="ECO:0000313" key="14">
    <source>
        <dbReference type="EMBL" id="CAE0838637.1"/>
    </source>
</evidence>
<dbReference type="InterPro" id="IPR009000">
    <property type="entry name" value="Transl_B-barrel_sf"/>
</dbReference>
<feature type="binding site" evidence="12">
    <location>
        <position position="594"/>
    </location>
    <ligand>
        <name>Zn(2+)</name>
        <dbReference type="ChEBI" id="CHEBI:29105"/>
    </ligand>
</feature>
<dbReference type="InterPro" id="IPR018165">
    <property type="entry name" value="Ala-tRNA-synth_IIc_core"/>
</dbReference>
<comment type="similarity">
    <text evidence="1">Belongs to the class-II aminoacyl-tRNA synthetase family. Alax-L subfamily.</text>
</comment>
<evidence type="ECO:0000256" key="4">
    <source>
        <dbReference type="ARBA" id="ARBA00022723"/>
    </source>
</evidence>
<organism evidence="14">
    <name type="scientific">Eutreptiella gymnastica</name>
    <dbReference type="NCBI Taxonomy" id="73025"/>
    <lineage>
        <taxon>Eukaryota</taxon>
        <taxon>Discoba</taxon>
        <taxon>Euglenozoa</taxon>
        <taxon>Euglenida</taxon>
        <taxon>Spirocuta</taxon>
        <taxon>Euglenophyceae</taxon>
        <taxon>Eutreptiales</taxon>
        <taxon>Eutreptiaceae</taxon>
        <taxon>Eutreptiella</taxon>
    </lineage>
</organism>
<evidence type="ECO:0000256" key="6">
    <source>
        <dbReference type="ARBA" id="ARBA00022833"/>
    </source>
</evidence>
<dbReference type="GO" id="GO:0000049">
    <property type="term" value="F:tRNA binding"/>
    <property type="evidence" value="ECO:0007669"/>
    <property type="project" value="UniProtKB-KW"/>
</dbReference>
<keyword evidence="5 12" id="KW-0547">Nucleotide-binding</keyword>
<comment type="domain">
    <text evidence="12">Consists of three domains; the N-terminal catalytic domain, the editing domain and the C-terminal C-Ala domain. The editing domain removes incorrectly charged amino acids, while the C-Ala domain, along with tRNA(Ala), serves as a bridge to cooperatively bring together the editing and aminoacylation centers thus stimulating deacylation of misacylated tRNAs.</text>
</comment>
<dbReference type="Gene3D" id="3.30.980.10">
    <property type="entry name" value="Threonyl-trna Synthetase, Chain A, domain 2"/>
    <property type="match status" value="1"/>
</dbReference>
<feature type="binding site" evidence="12">
    <location>
        <position position="725"/>
    </location>
    <ligand>
        <name>Zn(2+)</name>
        <dbReference type="ChEBI" id="CHEBI:29105"/>
    </ligand>
</feature>
<dbReference type="GO" id="GO:0070143">
    <property type="term" value="P:mitochondrial alanyl-tRNA aminoacylation"/>
    <property type="evidence" value="ECO:0007669"/>
    <property type="project" value="UniProtKB-UniRule"/>
</dbReference>
<dbReference type="SUPFAM" id="SSF101353">
    <property type="entry name" value="Putative anticodon-binding domain of alanyl-tRNA synthetase (AlaRS)"/>
    <property type="match status" value="1"/>
</dbReference>
<protein>
    <recommendedName>
        <fullName evidence="12">Alanine--tRNA ligase</fullName>
        <ecNumber evidence="12">6.1.1.7</ecNumber>
    </recommendedName>
    <alternativeName>
        <fullName evidence="12">Alanyl-tRNA synthetase</fullName>
        <shortName evidence="12">AlaRS</shortName>
    </alternativeName>
</protein>
<evidence type="ECO:0000256" key="3">
    <source>
        <dbReference type="ARBA" id="ARBA00022598"/>
    </source>
</evidence>
<accession>A0A7S4GJ71</accession>
<dbReference type="Pfam" id="PF07973">
    <property type="entry name" value="tRNA_SAD"/>
    <property type="match status" value="1"/>
</dbReference>
<dbReference type="InterPro" id="IPR018164">
    <property type="entry name" value="Ala-tRNA-synth_IIc_N"/>
</dbReference>
<sequence length="961" mass="105983">MTEWTCGKVRSTFVEYFEKQAHKNVVSAPVVPIDDPTLLFTNAGMNQFKSIFLGTCAPDSPMGQIKTIGRAANTQKCIRAGGKHNDLDDVGRDTYHHTFFEMLGNWSFGNYFKVEAIDWAWDLLTKVYGMNPDRLYATYFGGDEKAGLAADEEARQLWLKYLPAERVLPFGMKDNFWEMGDTGPCGPCSEIHYDRIGGRDAASLVNMDDPTVIEIWNLVFMQFNREVKNGPLVPLPAPCVDTGMGFERLTSVLQDVHSNYDTDIWTTIFKKIQEVTGYPEPYRPGSSMEDKDIAYRVIADHIRTLSFAIADGGAPDSVGRGFVLRRIVRRAVRYGKEFLGAKDGFFQHIVDAVVESMSDTFPELKTNQSRIKATLAKEEELFGKTWETGMKHFGTAVTKAKDNSIRGEDAFILHDRYGFPVDLTLLMAEKQGLGVDMKGFDEHMQKQKDKNKDSGAMAAKKGFMGVDQLNELETIRKVAPTVDEAKYVWEDSTGKVVAIYNHKEQTFPAEAGSDAGKLGILLDKTNFYSEAGGQVGDIGTLVLPGGVFKVEDTQTYTGYTVHIGTLEPGAKVKEGDEAACKVDLARRLDVAANHTGTHILNFALRQALIRENDKNQFEKVDQKGSLVDEKMARFDFTWPSKLTEAEIARTEELVNEEIAKNGAIFTQEVEQGAAMEIVSLRSVFGEKYPPVVRVVSIGKDIPTMLSDPKNPDWWKHSVEFCGGTHLKSMGEAQKAVIVQESAIGGNVRRILMYTRQVAADAAALAESFAQELTGIMADTSIAPAEKLKVIGVFGKKVDDSLIPMLKKVEVKNAIKKAIDDCRAEEKKHTAKVKQWGTEIGEKIAKEVEESKLAFVVRVLNNYQPLLAGERDAIVECGKALEKQAKDTPTLLILKDPKKGTAHVIGTVPKDKTDKLAAPEWVQSLGCKGGGKPVSASGAGLANDAVEESVKKAEALAEQKLA</sequence>
<evidence type="ECO:0000259" key="13">
    <source>
        <dbReference type="PROSITE" id="PS50860"/>
    </source>
</evidence>
<keyword evidence="3 12" id="KW-0436">Ligase</keyword>
<dbReference type="GO" id="GO:0005524">
    <property type="term" value="F:ATP binding"/>
    <property type="evidence" value="ECO:0007669"/>
    <property type="project" value="UniProtKB-UniRule"/>
</dbReference>
<dbReference type="GO" id="GO:0008270">
    <property type="term" value="F:zinc ion binding"/>
    <property type="evidence" value="ECO:0007669"/>
    <property type="project" value="UniProtKB-UniRule"/>
</dbReference>
<evidence type="ECO:0000256" key="5">
    <source>
        <dbReference type="ARBA" id="ARBA00022741"/>
    </source>
</evidence>
<dbReference type="SUPFAM" id="SSF50447">
    <property type="entry name" value="Translation proteins"/>
    <property type="match status" value="1"/>
</dbReference>
<keyword evidence="10 12" id="KW-0030">Aminoacyl-tRNA synthetase</keyword>
<dbReference type="GO" id="GO:0004813">
    <property type="term" value="F:alanine-tRNA ligase activity"/>
    <property type="evidence" value="ECO:0007669"/>
    <property type="project" value="UniProtKB-UniRule"/>
</dbReference>
<dbReference type="NCBIfam" id="TIGR00344">
    <property type="entry name" value="alaS"/>
    <property type="match status" value="1"/>
</dbReference>